<evidence type="ECO:0000313" key="2">
    <source>
        <dbReference type="EMBL" id="KAF0308554.1"/>
    </source>
</evidence>
<dbReference type="EMBL" id="VIIS01000478">
    <property type="protein sequence ID" value="KAF0308554.1"/>
    <property type="molecule type" value="Genomic_DNA"/>
</dbReference>
<feature type="chain" id="PRO_5025554923" evidence="1">
    <location>
        <begin position="23"/>
        <end position="66"/>
    </location>
</feature>
<keyword evidence="3" id="KW-1185">Reference proteome</keyword>
<comment type="caution">
    <text evidence="2">The sequence shown here is derived from an EMBL/GenBank/DDBJ whole genome shotgun (WGS) entry which is preliminary data.</text>
</comment>
<feature type="signal peptide" evidence="1">
    <location>
        <begin position="1"/>
        <end position="22"/>
    </location>
</feature>
<accession>A0A6A4WXE4</accession>
<proteinExistence type="predicted"/>
<keyword evidence="1" id="KW-0732">Signal</keyword>
<organism evidence="2 3">
    <name type="scientific">Amphibalanus amphitrite</name>
    <name type="common">Striped barnacle</name>
    <name type="synonym">Balanus amphitrite</name>
    <dbReference type="NCBI Taxonomy" id="1232801"/>
    <lineage>
        <taxon>Eukaryota</taxon>
        <taxon>Metazoa</taxon>
        <taxon>Ecdysozoa</taxon>
        <taxon>Arthropoda</taxon>
        <taxon>Crustacea</taxon>
        <taxon>Multicrustacea</taxon>
        <taxon>Cirripedia</taxon>
        <taxon>Thoracica</taxon>
        <taxon>Thoracicalcarea</taxon>
        <taxon>Balanomorpha</taxon>
        <taxon>Balanoidea</taxon>
        <taxon>Balanidae</taxon>
        <taxon>Amphibalaninae</taxon>
        <taxon>Amphibalanus</taxon>
    </lineage>
</organism>
<dbReference type="Proteomes" id="UP000440578">
    <property type="component" value="Unassembled WGS sequence"/>
</dbReference>
<dbReference type="AlphaFoldDB" id="A0A6A4WXE4"/>
<evidence type="ECO:0000256" key="1">
    <source>
        <dbReference type="SAM" id="SignalP"/>
    </source>
</evidence>
<gene>
    <name evidence="2" type="ORF">FJT64_020240</name>
</gene>
<name>A0A6A4WXE4_AMPAM</name>
<protein>
    <submittedName>
        <fullName evidence="2">Uncharacterized protein</fullName>
    </submittedName>
</protein>
<sequence length="66" mass="8023">MKLLHWLLVVIVLLGTLSLGGADPGHHRPCRQRCPRGWRYCHSRYSNARCCRRRHRGRWKYHWVRC</sequence>
<reference evidence="2 3" key="1">
    <citation type="submission" date="2019-07" db="EMBL/GenBank/DDBJ databases">
        <title>Draft genome assembly of a fouling barnacle, Amphibalanus amphitrite (Darwin, 1854): The first reference genome for Thecostraca.</title>
        <authorList>
            <person name="Kim W."/>
        </authorList>
    </citation>
    <scope>NUCLEOTIDE SEQUENCE [LARGE SCALE GENOMIC DNA]</scope>
    <source>
        <strain evidence="2">SNU_AA5</strain>
        <tissue evidence="2">Soma without cirri and trophi</tissue>
    </source>
</reference>
<evidence type="ECO:0000313" key="3">
    <source>
        <dbReference type="Proteomes" id="UP000440578"/>
    </source>
</evidence>